<dbReference type="EMBL" id="JAJATW010000008">
    <property type="protein sequence ID" value="MCB5161593.1"/>
    <property type="molecule type" value="Genomic_DNA"/>
</dbReference>
<accession>A0A9X1LEK5</accession>
<feature type="transmembrane region" description="Helical" evidence="5">
    <location>
        <begin position="77"/>
        <end position="96"/>
    </location>
</feature>
<organism evidence="7 8">
    <name type="scientific">Marinomonas algarum</name>
    <dbReference type="NCBI Taxonomy" id="2883105"/>
    <lineage>
        <taxon>Bacteria</taxon>
        <taxon>Pseudomonadati</taxon>
        <taxon>Pseudomonadota</taxon>
        <taxon>Gammaproteobacteria</taxon>
        <taxon>Oceanospirillales</taxon>
        <taxon>Oceanospirillaceae</taxon>
        <taxon>Marinomonas</taxon>
    </lineage>
</organism>
<dbReference type="GO" id="GO:0016020">
    <property type="term" value="C:membrane"/>
    <property type="evidence" value="ECO:0007669"/>
    <property type="project" value="UniProtKB-SubCell"/>
</dbReference>
<comment type="subcellular location">
    <subcellularLocation>
        <location evidence="1">Membrane</location>
    </subcellularLocation>
</comment>
<dbReference type="GO" id="GO:0005506">
    <property type="term" value="F:iron ion binding"/>
    <property type="evidence" value="ECO:0007669"/>
    <property type="project" value="InterPro"/>
</dbReference>
<dbReference type="AlphaFoldDB" id="A0A9X1LEK5"/>
<keyword evidence="4 5" id="KW-0472">Membrane</keyword>
<dbReference type="InterPro" id="IPR006694">
    <property type="entry name" value="Fatty_acid_hydroxylase"/>
</dbReference>
<dbReference type="GO" id="GO:0008610">
    <property type="term" value="P:lipid biosynthetic process"/>
    <property type="evidence" value="ECO:0007669"/>
    <property type="project" value="InterPro"/>
</dbReference>
<keyword evidence="8" id="KW-1185">Reference proteome</keyword>
<gene>
    <name evidence="7" type="ORF">LG368_06725</name>
</gene>
<evidence type="ECO:0000256" key="1">
    <source>
        <dbReference type="ARBA" id="ARBA00004370"/>
    </source>
</evidence>
<keyword evidence="2 5" id="KW-0812">Transmembrane</keyword>
<feature type="domain" description="Fatty acid hydroxylase" evidence="6">
    <location>
        <begin position="84"/>
        <end position="220"/>
    </location>
</feature>
<proteinExistence type="predicted"/>
<protein>
    <submittedName>
        <fullName evidence="7">Sterol desaturase family protein</fullName>
    </submittedName>
</protein>
<reference evidence="7" key="1">
    <citation type="submission" date="2021-10" db="EMBL/GenBank/DDBJ databases">
        <title>Marinomonas pontica sp. nov., isolated from the Black Sea.</title>
        <authorList>
            <person name="Zhao L.-H."/>
            <person name="Xue J.-H."/>
        </authorList>
    </citation>
    <scope>NUCLEOTIDE SEQUENCE</scope>
    <source>
        <strain evidence="7">E8</strain>
    </source>
</reference>
<evidence type="ECO:0000256" key="4">
    <source>
        <dbReference type="ARBA" id="ARBA00023136"/>
    </source>
</evidence>
<dbReference type="PANTHER" id="PTHR11863">
    <property type="entry name" value="STEROL DESATURASE"/>
    <property type="match status" value="1"/>
</dbReference>
<evidence type="ECO:0000256" key="2">
    <source>
        <dbReference type="ARBA" id="ARBA00022692"/>
    </source>
</evidence>
<name>A0A9X1LEK5_9GAMM</name>
<keyword evidence="3 5" id="KW-1133">Transmembrane helix</keyword>
<feature type="transmembrane region" description="Helical" evidence="5">
    <location>
        <begin position="41"/>
        <end position="65"/>
    </location>
</feature>
<evidence type="ECO:0000259" key="6">
    <source>
        <dbReference type="Pfam" id="PF04116"/>
    </source>
</evidence>
<dbReference type="RefSeq" id="WP_226753968.1">
    <property type="nucleotide sequence ID" value="NZ_JAJATW010000008.1"/>
</dbReference>
<dbReference type="InterPro" id="IPR050307">
    <property type="entry name" value="Sterol_Desaturase_Related"/>
</dbReference>
<evidence type="ECO:0000256" key="5">
    <source>
        <dbReference type="SAM" id="Phobius"/>
    </source>
</evidence>
<dbReference type="GO" id="GO:0016491">
    <property type="term" value="F:oxidoreductase activity"/>
    <property type="evidence" value="ECO:0007669"/>
    <property type="project" value="InterPro"/>
</dbReference>
<evidence type="ECO:0000313" key="8">
    <source>
        <dbReference type="Proteomes" id="UP001139095"/>
    </source>
</evidence>
<evidence type="ECO:0000256" key="3">
    <source>
        <dbReference type="ARBA" id="ARBA00022989"/>
    </source>
</evidence>
<feature type="transmembrane region" description="Helical" evidence="5">
    <location>
        <begin position="6"/>
        <end position="25"/>
    </location>
</feature>
<comment type="caution">
    <text evidence="7">The sequence shown here is derived from an EMBL/GenBank/DDBJ whole genome shotgun (WGS) entry which is preliminary data.</text>
</comment>
<sequence>MIDFTVRISIFLVVFSSLMTWQWLAPRGALLQWRQRWQHNLILLMLGAVCVRLFQPVLLSFVAYSNQGAGLLSHISLPFWALVLVSILLLDCLIYWQHRLFHTVPLLWRLHRVHHSDPELDVSSAIRFHPVEIVLSLCIKATAVWVLGIPVEAVLIFDILLNASAMFNHTNVRLPAKIEKWVIKLVVTPDMHRIHHSRVSAEANSNYGFFLSIWDALFGSKRNHAMHGDAGLSIGMPGTKAYQPSSLTDLLMMPLKTFGKSRKRG</sequence>
<evidence type="ECO:0000313" key="7">
    <source>
        <dbReference type="EMBL" id="MCB5161593.1"/>
    </source>
</evidence>
<dbReference type="Pfam" id="PF04116">
    <property type="entry name" value="FA_hydroxylase"/>
    <property type="match status" value="1"/>
</dbReference>
<dbReference type="Proteomes" id="UP001139095">
    <property type="component" value="Unassembled WGS sequence"/>
</dbReference>